<dbReference type="VEuPathDB" id="AmoebaDB:ACA1_214920"/>
<name>L8GQZ5_ACACF</name>
<sequence length="145" mass="16675">MEAPRRSGRFNLPFVHKSSSFDLTEPEEVKLFKSSQEVVMEERGEKERSRSFDVQDLSSSPRPRLPAGAQPPKRLSLAYGPGELSKALQALMSLHEQSDSEVKSDSSEDEECSLKKKEKRRDRSRHRRSFLSLLLRRTASDKRTR</sequence>
<feature type="region of interest" description="Disordered" evidence="1">
    <location>
        <begin position="38"/>
        <end position="78"/>
    </location>
</feature>
<dbReference type="KEGG" id="acan:ACA1_214920"/>
<dbReference type="AlphaFoldDB" id="L8GQZ5"/>
<keyword evidence="3" id="KW-1185">Reference proteome</keyword>
<dbReference type="GeneID" id="14915760"/>
<evidence type="ECO:0000313" key="3">
    <source>
        <dbReference type="Proteomes" id="UP000011083"/>
    </source>
</evidence>
<reference evidence="2 3" key="1">
    <citation type="journal article" date="2013" name="Genome Biol.">
        <title>Genome of Acanthamoeba castellanii highlights extensive lateral gene transfer and early evolution of tyrosine kinase signaling.</title>
        <authorList>
            <person name="Clarke M."/>
            <person name="Lohan A.J."/>
            <person name="Liu B."/>
            <person name="Lagkouvardos I."/>
            <person name="Roy S."/>
            <person name="Zafar N."/>
            <person name="Bertelli C."/>
            <person name="Schilde C."/>
            <person name="Kianianmomeni A."/>
            <person name="Burglin T.R."/>
            <person name="Frech C."/>
            <person name="Turcotte B."/>
            <person name="Kopec K.O."/>
            <person name="Synnott J.M."/>
            <person name="Choo C."/>
            <person name="Paponov I."/>
            <person name="Finkler A."/>
            <person name="Soon Heng Tan C."/>
            <person name="Hutchins A.P."/>
            <person name="Weinmeier T."/>
            <person name="Rattei T."/>
            <person name="Chu J.S."/>
            <person name="Gimenez G."/>
            <person name="Irimia M."/>
            <person name="Rigden D.J."/>
            <person name="Fitzpatrick D.A."/>
            <person name="Lorenzo-Morales J."/>
            <person name="Bateman A."/>
            <person name="Chiu C.H."/>
            <person name="Tang P."/>
            <person name="Hegemann P."/>
            <person name="Fromm H."/>
            <person name="Raoult D."/>
            <person name="Greub G."/>
            <person name="Miranda-Saavedra D."/>
            <person name="Chen N."/>
            <person name="Nash P."/>
            <person name="Ginger M.L."/>
            <person name="Horn M."/>
            <person name="Schaap P."/>
            <person name="Caler L."/>
            <person name="Loftus B."/>
        </authorList>
    </citation>
    <scope>NUCLEOTIDE SEQUENCE [LARGE SCALE GENOMIC DNA]</scope>
    <source>
        <strain evidence="2 3">Neff</strain>
    </source>
</reference>
<protein>
    <submittedName>
        <fullName evidence="2">Uncharacterized protein</fullName>
    </submittedName>
</protein>
<feature type="compositionally biased region" description="Basic and acidic residues" evidence="1">
    <location>
        <begin position="40"/>
        <end position="53"/>
    </location>
</feature>
<accession>L8GQZ5</accession>
<evidence type="ECO:0000313" key="2">
    <source>
        <dbReference type="EMBL" id="ELR15063.1"/>
    </source>
</evidence>
<feature type="compositionally biased region" description="Basic and acidic residues" evidence="1">
    <location>
        <begin position="96"/>
        <end position="106"/>
    </location>
</feature>
<proteinExistence type="predicted"/>
<feature type="compositionally biased region" description="Basic residues" evidence="1">
    <location>
        <begin position="116"/>
        <end position="127"/>
    </location>
</feature>
<dbReference type="Proteomes" id="UP000011083">
    <property type="component" value="Unassembled WGS sequence"/>
</dbReference>
<evidence type="ECO:0000256" key="1">
    <source>
        <dbReference type="SAM" id="MobiDB-lite"/>
    </source>
</evidence>
<dbReference type="RefSeq" id="XP_004337076.1">
    <property type="nucleotide sequence ID" value="XM_004337028.1"/>
</dbReference>
<feature type="region of interest" description="Disordered" evidence="1">
    <location>
        <begin position="95"/>
        <end position="127"/>
    </location>
</feature>
<organism evidence="2 3">
    <name type="scientific">Acanthamoeba castellanii (strain ATCC 30010 / Neff)</name>
    <dbReference type="NCBI Taxonomy" id="1257118"/>
    <lineage>
        <taxon>Eukaryota</taxon>
        <taxon>Amoebozoa</taxon>
        <taxon>Discosea</taxon>
        <taxon>Longamoebia</taxon>
        <taxon>Centramoebida</taxon>
        <taxon>Acanthamoebidae</taxon>
        <taxon>Acanthamoeba</taxon>
    </lineage>
</organism>
<gene>
    <name evidence="2" type="ORF">ACA1_214920</name>
</gene>
<dbReference type="EMBL" id="KB008036">
    <property type="protein sequence ID" value="ELR15063.1"/>
    <property type="molecule type" value="Genomic_DNA"/>
</dbReference>